<sequence>MLIYNKVLTSICLLLQLLTHIKAQGPPIFATQSSAGNAVKMNTNRLGLQDSVQISQGAEKFSLEFLKQISDAHTSVPNRSYMVSPFAVWSLLLLLTEGAGGNTLTELRNTLHTGNDQNAVRAAYHIISRYLTVNTTTIEVASFNALFTNINKPVSRDYEDIIERDYASALIPVNFDDVNNTFTKINRDIREATRGLIPYTVTPQDFQDANILMVSSLYFKGKWKYPFEVKNTRPLPFYDEDGKLLGDVQMMTQMGLFTYVNVKELEAHVLELPYGKENRLSMLIILPKIGVKLNKIVNNLANIGVKEIHRQLNVAAQYYDDDDDKPEVEVFIPKFTTESHFTLSPILRNMGIHDLFDSARANLDKIARDNYVSSIFHATRIIVNEEGTEAGAVTTAVLVNKASPTRFYVDRPFAYLIVEKTANVLLFAGEVKSNV</sequence>
<keyword evidence="2" id="KW-0722">Serine protease inhibitor</keyword>
<dbReference type="Pfam" id="PF00079">
    <property type="entry name" value="Serpin"/>
    <property type="match status" value="1"/>
</dbReference>
<reference evidence="6 7" key="1">
    <citation type="journal article" date="2015" name="Nat. Commun.">
        <title>Lucilia cuprina genome unlocks parasitic fly biology to underpin future interventions.</title>
        <authorList>
            <person name="Anstead C.A."/>
            <person name="Korhonen P.K."/>
            <person name="Young N.D."/>
            <person name="Hall R.S."/>
            <person name="Jex A.R."/>
            <person name="Murali S.C."/>
            <person name="Hughes D.S."/>
            <person name="Lee S.F."/>
            <person name="Perry T."/>
            <person name="Stroehlein A.J."/>
            <person name="Ansell B.R."/>
            <person name="Breugelmans B."/>
            <person name="Hofmann A."/>
            <person name="Qu J."/>
            <person name="Dugan S."/>
            <person name="Lee S.L."/>
            <person name="Chao H."/>
            <person name="Dinh H."/>
            <person name="Han Y."/>
            <person name="Doddapaneni H.V."/>
            <person name="Worley K.C."/>
            <person name="Muzny D.M."/>
            <person name="Ioannidis P."/>
            <person name="Waterhouse R.M."/>
            <person name="Zdobnov E.M."/>
            <person name="James P.J."/>
            <person name="Bagnall N.H."/>
            <person name="Kotze A.C."/>
            <person name="Gibbs R.A."/>
            <person name="Richards S."/>
            <person name="Batterham P."/>
            <person name="Gasser R.B."/>
        </authorList>
    </citation>
    <scope>NUCLEOTIDE SEQUENCE [LARGE SCALE GENOMIC DNA]</scope>
    <source>
        <strain evidence="6 7">LS</strain>
        <tissue evidence="6">Full body</tissue>
    </source>
</reference>
<protein>
    <recommendedName>
        <fullName evidence="5">Serpin domain-containing protein</fullName>
    </recommendedName>
</protein>
<dbReference type="PANTHER" id="PTHR11461:SF367">
    <property type="entry name" value="GH21475P-RELATED"/>
    <property type="match status" value="1"/>
</dbReference>
<dbReference type="InterPro" id="IPR042185">
    <property type="entry name" value="Serpin_sf_2"/>
</dbReference>
<accession>A0A0L0CDH7</accession>
<dbReference type="STRING" id="7375.A0A0L0CDH7"/>
<evidence type="ECO:0000313" key="7">
    <source>
        <dbReference type="Proteomes" id="UP000037069"/>
    </source>
</evidence>
<evidence type="ECO:0000256" key="2">
    <source>
        <dbReference type="ARBA" id="ARBA00022900"/>
    </source>
</evidence>
<proteinExistence type="inferred from homology"/>
<evidence type="ECO:0000256" key="3">
    <source>
        <dbReference type="RuleBase" id="RU000411"/>
    </source>
</evidence>
<name>A0A0L0CDH7_LUCCU</name>
<dbReference type="SMART" id="SM00093">
    <property type="entry name" value="SERPIN"/>
    <property type="match status" value="1"/>
</dbReference>
<keyword evidence="7" id="KW-1185">Reference proteome</keyword>
<organism evidence="6 7">
    <name type="scientific">Lucilia cuprina</name>
    <name type="common">Green bottle fly</name>
    <name type="synonym">Australian sheep blowfly</name>
    <dbReference type="NCBI Taxonomy" id="7375"/>
    <lineage>
        <taxon>Eukaryota</taxon>
        <taxon>Metazoa</taxon>
        <taxon>Ecdysozoa</taxon>
        <taxon>Arthropoda</taxon>
        <taxon>Hexapoda</taxon>
        <taxon>Insecta</taxon>
        <taxon>Pterygota</taxon>
        <taxon>Neoptera</taxon>
        <taxon>Endopterygota</taxon>
        <taxon>Diptera</taxon>
        <taxon>Brachycera</taxon>
        <taxon>Muscomorpha</taxon>
        <taxon>Oestroidea</taxon>
        <taxon>Calliphoridae</taxon>
        <taxon>Luciliinae</taxon>
        <taxon>Lucilia</taxon>
    </lineage>
</organism>
<evidence type="ECO:0000256" key="4">
    <source>
        <dbReference type="SAM" id="SignalP"/>
    </source>
</evidence>
<dbReference type="InterPro" id="IPR023796">
    <property type="entry name" value="Serpin_dom"/>
</dbReference>
<comment type="similarity">
    <text evidence="3">Belongs to the serpin family.</text>
</comment>
<dbReference type="InterPro" id="IPR000215">
    <property type="entry name" value="Serpin_fam"/>
</dbReference>
<dbReference type="InterPro" id="IPR036186">
    <property type="entry name" value="Serpin_sf"/>
</dbReference>
<evidence type="ECO:0000259" key="5">
    <source>
        <dbReference type="SMART" id="SM00093"/>
    </source>
</evidence>
<dbReference type="PANTHER" id="PTHR11461">
    <property type="entry name" value="SERINE PROTEASE INHIBITOR, SERPIN"/>
    <property type="match status" value="1"/>
</dbReference>
<dbReference type="CDD" id="cd19598">
    <property type="entry name" value="serpin77Ba-like_insects"/>
    <property type="match status" value="1"/>
</dbReference>
<feature type="domain" description="Serpin" evidence="5">
    <location>
        <begin position="63"/>
        <end position="434"/>
    </location>
</feature>
<dbReference type="Gene3D" id="2.30.39.10">
    <property type="entry name" value="Alpha-1-antitrypsin, domain 1"/>
    <property type="match status" value="1"/>
</dbReference>
<feature type="signal peptide" evidence="4">
    <location>
        <begin position="1"/>
        <end position="23"/>
    </location>
</feature>
<dbReference type="SUPFAM" id="SSF56574">
    <property type="entry name" value="Serpins"/>
    <property type="match status" value="1"/>
</dbReference>
<evidence type="ECO:0000313" key="6">
    <source>
        <dbReference type="EMBL" id="KNC30448.1"/>
    </source>
</evidence>
<dbReference type="OrthoDB" id="9440847at2759"/>
<dbReference type="EMBL" id="JRES01000521">
    <property type="protein sequence ID" value="KNC30448.1"/>
    <property type="molecule type" value="Genomic_DNA"/>
</dbReference>
<dbReference type="Proteomes" id="UP000037069">
    <property type="component" value="Unassembled WGS sequence"/>
</dbReference>
<keyword evidence="4" id="KW-0732">Signal</keyword>
<evidence type="ECO:0000256" key="1">
    <source>
        <dbReference type="ARBA" id="ARBA00022690"/>
    </source>
</evidence>
<dbReference type="GO" id="GO:0005615">
    <property type="term" value="C:extracellular space"/>
    <property type="evidence" value="ECO:0007669"/>
    <property type="project" value="InterPro"/>
</dbReference>
<comment type="caution">
    <text evidence="6">The sequence shown here is derived from an EMBL/GenBank/DDBJ whole genome shotgun (WGS) entry which is preliminary data.</text>
</comment>
<gene>
    <name evidence="6" type="ORF">FF38_02248</name>
</gene>
<keyword evidence="1" id="KW-0646">Protease inhibitor</keyword>
<feature type="chain" id="PRO_5005536220" description="Serpin domain-containing protein" evidence="4">
    <location>
        <begin position="24"/>
        <end position="435"/>
    </location>
</feature>
<dbReference type="AlphaFoldDB" id="A0A0L0CDH7"/>
<dbReference type="InterPro" id="IPR042178">
    <property type="entry name" value="Serpin_sf_1"/>
</dbReference>
<dbReference type="GO" id="GO:0004867">
    <property type="term" value="F:serine-type endopeptidase inhibitor activity"/>
    <property type="evidence" value="ECO:0007669"/>
    <property type="project" value="UniProtKB-KW"/>
</dbReference>
<dbReference type="Gene3D" id="3.30.497.10">
    <property type="entry name" value="Antithrombin, subunit I, domain 2"/>
    <property type="match status" value="1"/>
</dbReference>
<dbReference type="OMA" id="KPFQYMI"/>